<dbReference type="PANTHER" id="PTHR33371:SF4">
    <property type="entry name" value="INTERMEMBRANE PHOSPHOLIPID TRANSPORT SYSTEM BINDING PROTEIN MLAD"/>
    <property type="match status" value="1"/>
</dbReference>
<proteinExistence type="predicted"/>
<dbReference type="GO" id="GO:0005548">
    <property type="term" value="F:phospholipid transporter activity"/>
    <property type="evidence" value="ECO:0007669"/>
    <property type="project" value="TreeGrafter"/>
</dbReference>
<dbReference type="AlphaFoldDB" id="A0A380MJJ3"/>
<name>A0A380MJJ3_9GAMM</name>
<dbReference type="EMBL" id="UHIA01000003">
    <property type="protein sequence ID" value="SUO92062.1"/>
    <property type="molecule type" value="Genomic_DNA"/>
</dbReference>
<feature type="domain" description="Mce/MlaD" evidence="2">
    <location>
        <begin position="157"/>
        <end position="234"/>
    </location>
</feature>
<gene>
    <name evidence="3" type="primary">mlaD</name>
    <name evidence="3" type="ORF">NCTC10717_00372</name>
</gene>
<reference evidence="3 4" key="1">
    <citation type="submission" date="2018-06" db="EMBL/GenBank/DDBJ databases">
        <authorList>
            <consortium name="Pathogen Informatics"/>
            <person name="Doyle S."/>
        </authorList>
    </citation>
    <scope>NUCLEOTIDE SEQUENCE [LARGE SCALE GENOMIC DNA]</scope>
    <source>
        <strain evidence="3 4">NCTC10717</strain>
    </source>
</reference>
<dbReference type="GO" id="GO:0005543">
    <property type="term" value="F:phospholipid binding"/>
    <property type="evidence" value="ECO:0007669"/>
    <property type="project" value="TreeGrafter"/>
</dbReference>
<dbReference type="InterPro" id="IPR030970">
    <property type="entry name" value="ABC_MlaD"/>
</dbReference>
<evidence type="ECO:0000313" key="4">
    <source>
        <dbReference type="Proteomes" id="UP000254575"/>
    </source>
</evidence>
<feature type="transmembrane region" description="Helical" evidence="1">
    <location>
        <begin position="7"/>
        <end position="27"/>
    </location>
</feature>
<organism evidence="3 4">
    <name type="scientific">Suttonella indologenes</name>
    <dbReference type="NCBI Taxonomy" id="13276"/>
    <lineage>
        <taxon>Bacteria</taxon>
        <taxon>Pseudomonadati</taxon>
        <taxon>Pseudomonadota</taxon>
        <taxon>Gammaproteobacteria</taxon>
        <taxon>Cardiobacteriales</taxon>
        <taxon>Cardiobacteriaceae</taxon>
        <taxon>Suttonella</taxon>
    </lineage>
</organism>
<protein>
    <submittedName>
        <fullName evidence="3">Probable phospholipid ABC transporter-binding protein mlaD</fullName>
    </submittedName>
</protein>
<dbReference type="InterPro" id="IPR052336">
    <property type="entry name" value="MlaD_Phospholipid_Transporter"/>
</dbReference>
<evidence type="ECO:0000313" key="3">
    <source>
        <dbReference type="EMBL" id="SUO92062.1"/>
    </source>
</evidence>
<dbReference type="NCBIfam" id="TIGR04430">
    <property type="entry name" value="OM_asym_MlaD"/>
    <property type="match status" value="1"/>
</dbReference>
<keyword evidence="4" id="KW-1185">Reference proteome</keyword>
<keyword evidence="1" id="KW-0812">Transmembrane</keyword>
<keyword evidence="1" id="KW-0472">Membrane</keyword>
<evidence type="ECO:0000256" key="1">
    <source>
        <dbReference type="SAM" id="Phobius"/>
    </source>
</evidence>
<dbReference type="OrthoDB" id="9788420at2"/>
<sequence length="271" mass="28947">MKNQKTITIAVGAFVFCALTGLFFLGFKASSLGSFRPQNVYQIRANFGDVSGLSKNAQVSLAGVQIGRVGEIRLNLARNEAEVLLNIDGAARLPVDSAAQILTSGLLGERYIGISLGSSSETLKDGDTLRRTGGALVLEKALQQFMGGKGGFYPEKSYHVTARFSDVSGLNLDAPVTQSGVQIGRVSAIRLEQQSFQAIVEMEIAAEYGHIPFDSSADIVSSSLLGGKYVAISVGGDSQFLTDGDEFQFSNSSVVLERVIQQFISNMTMQQ</sequence>
<evidence type="ECO:0000259" key="2">
    <source>
        <dbReference type="Pfam" id="PF02470"/>
    </source>
</evidence>
<dbReference type="RefSeq" id="WP_115217676.1">
    <property type="nucleotide sequence ID" value="NZ_UHIA01000003.1"/>
</dbReference>
<dbReference type="InterPro" id="IPR003399">
    <property type="entry name" value="Mce/MlaD"/>
</dbReference>
<keyword evidence="1" id="KW-1133">Transmembrane helix</keyword>
<dbReference type="Pfam" id="PF02470">
    <property type="entry name" value="MlaD"/>
    <property type="match status" value="2"/>
</dbReference>
<dbReference type="Proteomes" id="UP000254575">
    <property type="component" value="Unassembled WGS sequence"/>
</dbReference>
<dbReference type="PANTHER" id="PTHR33371">
    <property type="entry name" value="INTERMEMBRANE PHOSPHOLIPID TRANSPORT SYSTEM BINDING PROTEIN MLAD-RELATED"/>
    <property type="match status" value="1"/>
</dbReference>
<accession>A0A380MJJ3</accession>
<feature type="domain" description="Mce/MlaD" evidence="2">
    <location>
        <begin position="41"/>
        <end position="115"/>
    </location>
</feature>